<sequence>MDMIRRITSSLCGCCAEVFLNTSKRESDNWCEDESSRVEEMEETATQPRHSTAICHLLEDRKFYLSEEVVQVYFYPSGTLEYPASALCKNLNPFSLKATWKGTGY</sequence>
<name>A0A5B7I3V4_PORTR</name>
<evidence type="ECO:0000313" key="2">
    <source>
        <dbReference type="Proteomes" id="UP000324222"/>
    </source>
</evidence>
<keyword evidence="2" id="KW-1185">Reference proteome</keyword>
<protein>
    <submittedName>
        <fullName evidence="1">Uncharacterized protein</fullName>
    </submittedName>
</protein>
<dbReference type="Proteomes" id="UP000324222">
    <property type="component" value="Unassembled WGS sequence"/>
</dbReference>
<reference evidence="1 2" key="1">
    <citation type="submission" date="2019-05" db="EMBL/GenBank/DDBJ databases">
        <title>Another draft genome of Portunus trituberculatus and its Hox gene families provides insights of decapod evolution.</title>
        <authorList>
            <person name="Jeong J.-H."/>
            <person name="Song I."/>
            <person name="Kim S."/>
            <person name="Choi T."/>
            <person name="Kim D."/>
            <person name="Ryu S."/>
            <person name="Kim W."/>
        </authorList>
    </citation>
    <scope>NUCLEOTIDE SEQUENCE [LARGE SCALE GENOMIC DNA]</scope>
    <source>
        <tissue evidence="1">Muscle</tissue>
    </source>
</reference>
<evidence type="ECO:0000313" key="1">
    <source>
        <dbReference type="EMBL" id="MPC76177.1"/>
    </source>
</evidence>
<organism evidence="1 2">
    <name type="scientific">Portunus trituberculatus</name>
    <name type="common">Swimming crab</name>
    <name type="synonym">Neptunus trituberculatus</name>
    <dbReference type="NCBI Taxonomy" id="210409"/>
    <lineage>
        <taxon>Eukaryota</taxon>
        <taxon>Metazoa</taxon>
        <taxon>Ecdysozoa</taxon>
        <taxon>Arthropoda</taxon>
        <taxon>Crustacea</taxon>
        <taxon>Multicrustacea</taxon>
        <taxon>Malacostraca</taxon>
        <taxon>Eumalacostraca</taxon>
        <taxon>Eucarida</taxon>
        <taxon>Decapoda</taxon>
        <taxon>Pleocyemata</taxon>
        <taxon>Brachyura</taxon>
        <taxon>Eubrachyura</taxon>
        <taxon>Portunoidea</taxon>
        <taxon>Portunidae</taxon>
        <taxon>Portuninae</taxon>
        <taxon>Portunus</taxon>
    </lineage>
</organism>
<accession>A0A5B7I3V4</accession>
<comment type="caution">
    <text evidence="1">The sequence shown here is derived from an EMBL/GenBank/DDBJ whole genome shotgun (WGS) entry which is preliminary data.</text>
</comment>
<dbReference type="EMBL" id="VSRR010042783">
    <property type="protein sequence ID" value="MPC76177.1"/>
    <property type="molecule type" value="Genomic_DNA"/>
</dbReference>
<proteinExistence type="predicted"/>
<gene>
    <name evidence="1" type="ORF">E2C01_070583</name>
</gene>
<dbReference type="AlphaFoldDB" id="A0A5B7I3V4"/>